<evidence type="ECO:0000313" key="3">
    <source>
        <dbReference type="EMBL" id="SKB75522.1"/>
    </source>
</evidence>
<dbReference type="GO" id="GO:0008233">
    <property type="term" value="F:peptidase activity"/>
    <property type="evidence" value="ECO:0007669"/>
    <property type="project" value="UniProtKB-KW"/>
</dbReference>
<evidence type="ECO:0000259" key="2">
    <source>
        <dbReference type="Pfam" id="PF01965"/>
    </source>
</evidence>
<dbReference type="Pfam" id="PF01965">
    <property type="entry name" value="DJ-1_PfpI"/>
    <property type="match status" value="1"/>
</dbReference>
<dbReference type="Proteomes" id="UP000190044">
    <property type="component" value="Unassembled WGS sequence"/>
</dbReference>
<comment type="similarity">
    <text evidence="1">Belongs to the peptidase C56 family.</text>
</comment>
<dbReference type="Gene3D" id="3.40.50.880">
    <property type="match status" value="1"/>
</dbReference>
<dbReference type="RefSeq" id="WP_079639263.1">
    <property type="nucleotide sequence ID" value="NZ_FUYP01000016.1"/>
</dbReference>
<keyword evidence="3" id="KW-0645">Protease</keyword>
<accession>A0A1T5DUN8</accession>
<dbReference type="CDD" id="cd03134">
    <property type="entry name" value="GATase1_PfpI_like"/>
    <property type="match status" value="1"/>
</dbReference>
<feature type="domain" description="DJ-1/PfpI" evidence="2">
    <location>
        <begin position="8"/>
        <end position="175"/>
    </location>
</feature>
<dbReference type="PANTHER" id="PTHR42733:SF12">
    <property type="entry name" value="PROTEINASE"/>
    <property type="match status" value="1"/>
</dbReference>
<sequence>MPAPLTDRRVLIMATDGFEQSELEVPRSKLREAGAEVRVASLKNGEINGWDEGDWGNAVHVDLLIADANVDDFDALVLPGGQINPDLLRVEENAIALIQAFASAQKPIAAICHAPWLLIEAGLAKGRSMTCYKSIRTDMINAGAKLLDRPAVVDGKIITSRCPDDLPDFCGAIIEALADAPTDA</sequence>
<dbReference type="OrthoDB" id="9792284at2"/>
<keyword evidence="4" id="KW-1185">Reference proteome</keyword>
<organism evidence="3 4">
    <name type="scientific">Sphingopyxis flava</name>
    <dbReference type="NCBI Taxonomy" id="1507287"/>
    <lineage>
        <taxon>Bacteria</taxon>
        <taxon>Pseudomonadati</taxon>
        <taxon>Pseudomonadota</taxon>
        <taxon>Alphaproteobacteria</taxon>
        <taxon>Sphingomonadales</taxon>
        <taxon>Sphingomonadaceae</taxon>
        <taxon>Sphingopyxis</taxon>
    </lineage>
</organism>
<dbReference type="GO" id="GO:0006508">
    <property type="term" value="P:proteolysis"/>
    <property type="evidence" value="ECO:0007669"/>
    <property type="project" value="UniProtKB-KW"/>
</dbReference>
<protein>
    <submittedName>
        <fullName evidence="3">Protease I</fullName>
    </submittedName>
</protein>
<dbReference type="InterPro" id="IPR006286">
    <property type="entry name" value="C56_PfpI-like"/>
</dbReference>
<evidence type="ECO:0000256" key="1">
    <source>
        <dbReference type="ARBA" id="ARBA00008542"/>
    </source>
</evidence>
<dbReference type="PROSITE" id="PS51276">
    <property type="entry name" value="PEPTIDASE_C56_PFPI"/>
    <property type="match status" value="1"/>
</dbReference>
<proteinExistence type="inferred from homology"/>
<dbReference type="EMBL" id="FUYP01000016">
    <property type="protein sequence ID" value="SKB75522.1"/>
    <property type="molecule type" value="Genomic_DNA"/>
</dbReference>
<dbReference type="NCBIfam" id="TIGR01382">
    <property type="entry name" value="PfpI"/>
    <property type="match status" value="1"/>
</dbReference>
<dbReference type="SUPFAM" id="SSF52317">
    <property type="entry name" value="Class I glutamine amidotransferase-like"/>
    <property type="match status" value="1"/>
</dbReference>
<reference evidence="4" key="1">
    <citation type="submission" date="2017-02" db="EMBL/GenBank/DDBJ databases">
        <authorList>
            <person name="Varghese N."/>
            <person name="Submissions S."/>
        </authorList>
    </citation>
    <scope>NUCLEOTIDE SEQUENCE [LARGE SCALE GENOMIC DNA]</scope>
    <source>
        <strain evidence="4">R11H</strain>
    </source>
</reference>
<evidence type="ECO:0000313" key="4">
    <source>
        <dbReference type="Proteomes" id="UP000190044"/>
    </source>
</evidence>
<dbReference type="AlphaFoldDB" id="A0A1T5DUN8"/>
<dbReference type="PANTHER" id="PTHR42733">
    <property type="entry name" value="DJ-1 PROTEIN"/>
    <property type="match status" value="1"/>
</dbReference>
<dbReference type="InterPro" id="IPR029062">
    <property type="entry name" value="Class_I_gatase-like"/>
</dbReference>
<gene>
    <name evidence="3" type="ORF">SAMN06295937_101682</name>
</gene>
<dbReference type="InterPro" id="IPR002818">
    <property type="entry name" value="DJ-1/PfpI"/>
</dbReference>
<name>A0A1T5DUN8_9SPHN</name>
<keyword evidence="3" id="KW-0378">Hydrolase</keyword>